<dbReference type="EMBL" id="QFRA01000044">
    <property type="protein sequence ID" value="PZR03343.1"/>
    <property type="molecule type" value="Genomic_DNA"/>
</dbReference>
<sequence length="328" mass="33704">MSGNYDNNGSQNVDFSALHEDSRTEEFRRPVPKGQQDSPENTPEQIPEPPAEERPLFSRGLGRAIGAGAVMVGISALVMAGASVHYVTHRSDNADVVAVSDEGDGNGTSVKAGKRVPASTAPSGQNSARTTSGKGAVAGGSGGNVAAGGEKSSGNSGSSSGSGGSSLGGGQAQEGGDSAQPADSDDQGGSDDSADASGPEWVDGVLVLRMAEPTVEDFAAQFKYLIDPNTTDAGIKANMDAGVATVPAGRLLQKSVQMNRTNNWRWSFHGPVTIDGDLATVHFVNSANGWPETDKELVFRKVDGNWKFSRETICTYLAASGGAARCKG</sequence>
<feature type="transmembrane region" description="Helical" evidence="4">
    <location>
        <begin position="64"/>
        <end position="87"/>
    </location>
</feature>
<keyword evidence="4" id="KW-1133">Transmembrane helix</keyword>
<organism evidence="6 7">
    <name type="scientific">Corynebacterium kroppenstedtii</name>
    <dbReference type="NCBI Taxonomy" id="161879"/>
    <lineage>
        <taxon>Bacteria</taxon>
        <taxon>Bacillati</taxon>
        <taxon>Actinomycetota</taxon>
        <taxon>Actinomycetes</taxon>
        <taxon>Mycobacteriales</taxon>
        <taxon>Corynebacteriaceae</taxon>
        <taxon>Corynebacterium</taxon>
    </lineage>
</organism>
<feature type="compositionally biased region" description="Gly residues" evidence="3">
    <location>
        <begin position="136"/>
        <end position="146"/>
    </location>
</feature>
<evidence type="ECO:0000256" key="2">
    <source>
        <dbReference type="ARBA" id="ARBA00093774"/>
    </source>
</evidence>
<feature type="region of interest" description="Disordered" evidence="3">
    <location>
        <begin position="1"/>
        <end position="56"/>
    </location>
</feature>
<keyword evidence="4" id="KW-0812">Transmembrane</keyword>
<feature type="compositionally biased region" description="Gly residues" evidence="3">
    <location>
        <begin position="160"/>
        <end position="173"/>
    </location>
</feature>
<feature type="region of interest" description="Disordered" evidence="3">
    <location>
        <begin position="98"/>
        <end position="199"/>
    </location>
</feature>
<dbReference type="RefSeq" id="WP_303975181.1">
    <property type="nucleotide sequence ID" value="NZ_CAKZHK010000010.1"/>
</dbReference>
<feature type="domain" description="Low molecular weight antigen MTB12-like C-terminal" evidence="5">
    <location>
        <begin position="212"/>
        <end position="322"/>
    </location>
</feature>
<dbReference type="InterPro" id="IPR058644">
    <property type="entry name" value="Mtb12-like_C"/>
</dbReference>
<keyword evidence="1" id="KW-0732">Signal</keyword>
<evidence type="ECO:0000256" key="3">
    <source>
        <dbReference type="SAM" id="MobiDB-lite"/>
    </source>
</evidence>
<feature type="compositionally biased region" description="Polar residues" evidence="3">
    <location>
        <begin position="120"/>
        <end position="131"/>
    </location>
</feature>
<evidence type="ECO:0000259" key="5">
    <source>
        <dbReference type="Pfam" id="PF26580"/>
    </source>
</evidence>
<feature type="compositionally biased region" description="Low complexity" evidence="3">
    <location>
        <begin position="147"/>
        <end position="159"/>
    </location>
</feature>
<dbReference type="Pfam" id="PF26580">
    <property type="entry name" value="Mtb12_C"/>
    <property type="match status" value="1"/>
</dbReference>
<comment type="similarity">
    <text evidence="2">Belongs to the MTB12 family.</text>
</comment>
<feature type="compositionally biased region" description="Polar residues" evidence="3">
    <location>
        <begin position="1"/>
        <end position="14"/>
    </location>
</feature>
<keyword evidence="4" id="KW-0472">Membrane</keyword>
<dbReference type="AlphaFoldDB" id="A0A2W5SRA4"/>
<feature type="compositionally biased region" description="Basic and acidic residues" evidence="3">
    <location>
        <begin position="17"/>
        <end position="29"/>
    </location>
</feature>
<accession>A0A2W5SRA4</accession>
<name>A0A2W5SRA4_9CORY</name>
<evidence type="ECO:0000313" key="6">
    <source>
        <dbReference type="EMBL" id="PZR03343.1"/>
    </source>
</evidence>
<feature type="compositionally biased region" description="Acidic residues" evidence="3">
    <location>
        <begin position="183"/>
        <end position="194"/>
    </location>
</feature>
<comment type="caution">
    <text evidence="6">The sequence shown here is derived from an EMBL/GenBank/DDBJ whole genome shotgun (WGS) entry which is preliminary data.</text>
</comment>
<evidence type="ECO:0000313" key="7">
    <source>
        <dbReference type="Proteomes" id="UP000249432"/>
    </source>
</evidence>
<gene>
    <name evidence="6" type="ORF">DI525_10410</name>
</gene>
<protein>
    <recommendedName>
        <fullName evidence="5">Low molecular weight antigen MTB12-like C-terminal domain-containing protein</fullName>
    </recommendedName>
</protein>
<proteinExistence type="inferred from homology"/>
<reference evidence="6 7" key="1">
    <citation type="submission" date="2017-08" db="EMBL/GenBank/DDBJ databases">
        <title>Infants hospitalized years apart are colonized by the same room-sourced microbial strains.</title>
        <authorList>
            <person name="Brooks B."/>
            <person name="Olm M.R."/>
            <person name="Firek B.A."/>
            <person name="Baker R."/>
            <person name="Thomas B.C."/>
            <person name="Morowitz M.J."/>
            <person name="Banfield J.F."/>
        </authorList>
    </citation>
    <scope>NUCLEOTIDE SEQUENCE [LARGE SCALE GENOMIC DNA]</scope>
    <source>
        <strain evidence="6">S2_003_000_R1_3</strain>
    </source>
</reference>
<feature type="compositionally biased region" description="Polar residues" evidence="3">
    <location>
        <begin position="35"/>
        <end position="44"/>
    </location>
</feature>
<dbReference type="Proteomes" id="UP000249432">
    <property type="component" value="Unassembled WGS sequence"/>
</dbReference>
<evidence type="ECO:0000256" key="1">
    <source>
        <dbReference type="ARBA" id="ARBA00022729"/>
    </source>
</evidence>
<evidence type="ECO:0000256" key="4">
    <source>
        <dbReference type="SAM" id="Phobius"/>
    </source>
</evidence>